<proteinExistence type="inferred from homology"/>
<comment type="similarity">
    <text evidence="1 4">Belongs to the DegT/DnrJ/EryC1 family.</text>
</comment>
<dbReference type="InterPro" id="IPR015421">
    <property type="entry name" value="PyrdxlP-dep_Trfase_major"/>
</dbReference>
<dbReference type="Pfam" id="PF01041">
    <property type="entry name" value="DegT_DnrJ_EryC1"/>
    <property type="match status" value="1"/>
</dbReference>
<dbReference type="SUPFAM" id="SSF53383">
    <property type="entry name" value="PLP-dependent transferases"/>
    <property type="match status" value="1"/>
</dbReference>
<keyword evidence="5" id="KW-0032">Aminotransferase</keyword>
<evidence type="ECO:0000256" key="1">
    <source>
        <dbReference type="ARBA" id="ARBA00037999"/>
    </source>
</evidence>
<keyword evidence="3 4" id="KW-0663">Pyridoxal phosphate</keyword>
<gene>
    <name evidence="5" type="ORF">CMTB2_04727</name>
</gene>
<evidence type="ECO:0000313" key="5">
    <source>
        <dbReference type="EMBL" id="EDM23560.1"/>
    </source>
</evidence>
<dbReference type="AlphaFoldDB" id="A0AAI9AH81"/>
<dbReference type="InterPro" id="IPR015422">
    <property type="entry name" value="PyrdxlP-dep_Trfase_small"/>
</dbReference>
<reference evidence="5 6" key="1">
    <citation type="journal article" date="2011" name="Stand. Genomic Sci.">
        <title>Draft genome sequence of Caminibacter mediatlanticus strain TB-2, an epsilonproteobacterium isolated from a deep-sea hydrothermal vent.</title>
        <authorList>
            <person name="Giovannelli D."/>
            <person name="Ferriera S."/>
            <person name="Johnson J."/>
            <person name="Kravitz S."/>
            <person name="Perez-Rodriguez I."/>
            <person name="Ricci J."/>
            <person name="O'Brien C."/>
            <person name="Voordeckers J.W."/>
            <person name="Bini E."/>
            <person name="Vetriani C."/>
        </authorList>
    </citation>
    <scope>NUCLEOTIDE SEQUENCE [LARGE SCALE GENOMIC DNA]</scope>
    <source>
        <strain evidence="5 6">TB-2</strain>
    </source>
</reference>
<name>A0AAI9AH81_9BACT</name>
<dbReference type="GO" id="GO:0030170">
    <property type="term" value="F:pyridoxal phosphate binding"/>
    <property type="evidence" value="ECO:0007669"/>
    <property type="project" value="TreeGrafter"/>
</dbReference>
<accession>A0AAI9AH81</accession>
<evidence type="ECO:0000256" key="4">
    <source>
        <dbReference type="RuleBase" id="RU004508"/>
    </source>
</evidence>
<dbReference type="Gene3D" id="3.90.1150.10">
    <property type="entry name" value="Aspartate Aminotransferase, domain 1"/>
    <property type="match status" value="1"/>
</dbReference>
<protein>
    <submittedName>
        <fullName evidence="5">DegT/DnrJ/EryC1/StrS aminotransferase</fullName>
    </submittedName>
</protein>
<evidence type="ECO:0000256" key="3">
    <source>
        <dbReference type="PIRSR" id="PIRSR000390-2"/>
    </source>
</evidence>
<sequence>MINYGKQSINQDDINAVVDTLKSNFLTTGPKVKEFEEKLAKKLNFKYVVAVSNGTAALHLASLCLLNKGDKVITTPISFIATSNSILYANAKPIFVDIQKNGLINLDLVEEKLKKENIKAIYLVSLTGLMFDEEKVKYLKEKYNVKILYDNAHYFGRDSGICDIATYSFHPVKHITTFEGGAVATNDKKTYEKLLRFRNHGIVKDNSMYPWEYKMIDLGFNYRLPDVASALGISQLERVDKFLEKRKEIAKYYHQNLPSYIKPLYPYNENSSYHLFVVQYDFKNLDEKAKFFTKMKQKGINLQVHYIPIYKHPYYKKRGIKASCPNAEEYYLNSFSLPIYYDLSFEEVDYVIDSLKGCLG</sequence>
<comment type="caution">
    <text evidence="5">The sequence shown here is derived from an EMBL/GenBank/DDBJ whole genome shotgun (WGS) entry which is preliminary data.</text>
</comment>
<dbReference type="PIRSF" id="PIRSF000390">
    <property type="entry name" value="PLP_StrS"/>
    <property type="match status" value="1"/>
</dbReference>
<dbReference type="Proteomes" id="UP000003288">
    <property type="component" value="Unassembled WGS sequence"/>
</dbReference>
<dbReference type="PANTHER" id="PTHR30244">
    <property type="entry name" value="TRANSAMINASE"/>
    <property type="match status" value="1"/>
</dbReference>
<dbReference type="EMBL" id="ABCJ01000004">
    <property type="protein sequence ID" value="EDM23560.1"/>
    <property type="molecule type" value="Genomic_DNA"/>
</dbReference>
<dbReference type="GO" id="GO:0008483">
    <property type="term" value="F:transaminase activity"/>
    <property type="evidence" value="ECO:0007669"/>
    <property type="project" value="UniProtKB-KW"/>
</dbReference>
<keyword evidence="5" id="KW-0808">Transferase</keyword>
<dbReference type="GO" id="GO:0000271">
    <property type="term" value="P:polysaccharide biosynthetic process"/>
    <property type="evidence" value="ECO:0007669"/>
    <property type="project" value="TreeGrafter"/>
</dbReference>
<dbReference type="InterPro" id="IPR000653">
    <property type="entry name" value="DegT/StrS_aminotransferase"/>
</dbReference>
<organism evidence="5 6">
    <name type="scientific">Caminibacter mediatlanticus TB-2</name>
    <dbReference type="NCBI Taxonomy" id="391592"/>
    <lineage>
        <taxon>Bacteria</taxon>
        <taxon>Pseudomonadati</taxon>
        <taxon>Campylobacterota</taxon>
        <taxon>Epsilonproteobacteria</taxon>
        <taxon>Nautiliales</taxon>
        <taxon>Nautiliaceae</taxon>
        <taxon>Caminibacter</taxon>
    </lineage>
</organism>
<dbReference type="InterPro" id="IPR015424">
    <property type="entry name" value="PyrdxlP-dep_Trfase"/>
</dbReference>
<feature type="active site" description="Proton acceptor" evidence="2">
    <location>
        <position position="173"/>
    </location>
</feature>
<dbReference type="RefSeq" id="WP_007474437.1">
    <property type="nucleotide sequence ID" value="NZ_ABCJ01000004.1"/>
</dbReference>
<evidence type="ECO:0000256" key="2">
    <source>
        <dbReference type="PIRSR" id="PIRSR000390-1"/>
    </source>
</evidence>
<dbReference type="PANTHER" id="PTHR30244:SF34">
    <property type="entry name" value="DTDP-4-AMINO-4,6-DIDEOXYGALACTOSE TRANSAMINASE"/>
    <property type="match status" value="1"/>
</dbReference>
<dbReference type="CDD" id="cd00616">
    <property type="entry name" value="AHBA_syn"/>
    <property type="match status" value="1"/>
</dbReference>
<feature type="modified residue" description="N6-(pyridoxal phosphate)lysine" evidence="3">
    <location>
        <position position="173"/>
    </location>
</feature>
<dbReference type="Gene3D" id="3.40.640.10">
    <property type="entry name" value="Type I PLP-dependent aspartate aminotransferase-like (Major domain)"/>
    <property type="match status" value="1"/>
</dbReference>
<evidence type="ECO:0000313" key="6">
    <source>
        <dbReference type="Proteomes" id="UP000003288"/>
    </source>
</evidence>